<feature type="domain" description="Glycosyltransferase 2-like" evidence="2">
    <location>
        <begin position="720"/>
        <end position="887"/>
    </location>
</feature>
<reference evidence="3 4" key="1">
    <citation type="journal article" date="2015" name="Mol. Plant Microbe Interact.">
        <title>Comparative Genomic Analysis of Pseudomonas chlororaphis PCL1606 Reveals New Insight into Antifungal Compounds Involved in Biocontrol.</title>
        <authorList>
            <person name="Calderon C.E."/>
            <person name="Ramos C."/>
            <person name="de Vicente A."/>
            <person name="Cazorla F.M."/>
        </authorList>
    </citation>
    <scope>NUCLEOTIDE SEQUENCE [LARGE SCALE GENOMIC DNA]</scope>
    <source>
        <strain evidence="3 4">PCL1606</strain>
    </source>
</reference>
<dbReference type="CDD" id="cd00761">
    <property type="entry name" value="Glyco_tranf_GTA_type"/>
    <property type="match status" value="1"/>
</dbReference>
<dbReference type="RefSeq" id="WP_045884924.1">
    <property type="nucleotide sequence ID" value="NZ_CP011110.1"/>
</dbReference>
<dbReference type="InterPro" id="IPR031042">
    <property type="entry name" value="Glyco_TIGR04440"/>
</dbReference>
<dbReference type="SUPFAM" id="SSF53448">
    <property type="entry name" value="Nucleotide-diphospho-sugar transferases"/>
    <property type="match status" value="3"/>
</dbReference>
<proteinExistence type="predicted"/>
<dbReference type="Gene3D" id="3.90.550.10">
    <property type="entry name" value="Spore Coat Polysaccharide Biosynthesis Protein SpsA, Chain A"/>
    <property type="match status" value="2"/>
</dbReference>
<evidence type="ECO:0000313" key="4">
    <source>
        <dbReference type="Proteomes" id="UP000032748"/>
    </source>
</evidence>
<accession>A0A0D5Y3K0</accession>
<dbReference type="InterPro" id="IPR029044">
    <property type="entry name" value="Nucleotide-diphossugar_trans"/>
</dbReference>
<dbReference type="EMBL" id="CP011110">
    <property type="protein sequence ID" value="AKA25928.1"/>
    <property type="molecule type" value="Genomic_DNA"/>
</dbReference>
<dbReference type="PANTHER" id="PTHR43179">
    <property type="entry name" value="RHAMNOSYLTRANSFERASE WBBL"/>
    <property type="match status" value="1"/>
</dbReference>
<dbReference type="PANTHER" id="PTHR43179:SF7">
    <property type="entry name" value="RHAMNOSYLTRANSFERASE WBBL"/>
    <property type="match status" value="1"/>
</dbReference>
<organism evidence="3 4">
    <name type="scientific">Pseudomonas chlororaphis</name>
    <dbReference type="NCBI Taxonomy" id="587753"/>
    <lineage>
        <taxon>Bacteria</taxon>
        <taxon>Pseudomonadati</taxon>
        <taxon>Pseudomonadota</taxon>
        <taxon>Gammaproteobacteria</taxon>
        <taxon>Pseudomonadales</taxon>
        <taxon>Pseudomonadaceae</taxon>
        <taxon>Pseudomonas</taxon>
    </lineage>
</organism>
<evidence type="ECO:0000256" key="1">
    <source>
        <dbReference type="ARBA" id="ARBA00022519"/>
    </source>
</evidence>
<keyword evidence="3" id="KW-0808">Transferase</keyword>
<name>A0A0D5Y3K0_9PSED</name>
<keyword evidence="1" id="KW-1003">Cell membrane</keyword>
<dbReference type="Pfam" id="PF00535">
    <property type="entry name" value="Glycos_transf_2"/>
    <property type="match status" value="2"/>
</dbReference>
<dbReference type="Proteomes" id="UP000032748">
    <property type="component" value="Chromosome"/>
</dbReference>
<dbReference type="OrthoDB" id="9179784at2"/>
<gene>
    <name evidence="3" type="ORF">PCL1606_44810</name>
</gene>
<dbReference type="PATRIC" id="fig|587753.10.peg.4477"/>
<feature type="domain" description="Glycosyltransferase 2-like" evidence="2">
    <location>
        <begin position="20"/>
        <end position="125"/>
    </location>
</feature>
<keyword evidence="1" id="KW-0997">Cell inner membrane</keyword>
<dbReference type="GO" id="GO:0016740">
    <property type="term" value="F:transferase activity"/>
    <property type="evidence" value="ECO:0007669"/>
    <property type="project" value="UniProtKB-KW"/>
</dbReference>
<protein>
    <submittedName>
        <fullName evidence="3">Glycosyl transferase family 2</fullName>
    </submittedName>
</protein>
<keyword evidence="1" id="KW-0472">Membrane</keyword>
<dbReference type="NCBIfam" id="TIGR04440">
    <property type="entry name" value="glyco_TIGR04440"/>
    <property type="match status" value="1"/>
</dbReference>
<evidence type="ECO:0000259" key="2">
    <source>
        <dbReference type="Pfam" id="PF00535"/>
    </source>
</evidence>
<sequence>MQVQDKSQDTRAPLSERFTLVVITHNRKAFLRRTLQYYSTYPCRILVLDSSLQADEALVAQFPQIDYRHLPQFTYKGLQDKLTYGVGQVTTPYMVFAADDDFLLHGALTESVEFLEANPDYGLCHGYGMMYLARGAEVNYYRRDCRVIEDYSSQDAGERVMAFMGQFLPPFYAVTRTDLLQQWYSLLPPGTSFEWQEIGHTFFLLASAKARILPIPFAVREINYGASEHNTNVLTVLTYGDAKSVAQREAFAEFLASLPTGLSGQDPARIKQVALDSFVAMAQCLLTGRSLNGKMIFRSAWVEPGAEPVRSFAPEQFVEMPFYNKPMFDLLTEFEFLMHAMPAGRLQLQELEGLLLKQQELMQVQVNDTERTLRSRLWEALTLNLFNAEVVRRLADSLQACEDKSAEEQEDARKLQAWAERLATVPFQDGPALLESMPSGRLLNWLEARGPDAQQLKSIREYLARHSGGPTFGILLLDLEADMVKLQATFDSLVNGYCRAFQVVVFTTGELPATTTARDTVHFVKVSTANYVERINQALAQSSCDWLVLARAGERFTASGLLRASLELLGAEGCRAVAMDEIQYAADGTLKDVFRPGVNLDLLQSVPDLMAGHWLIRREVLAAAGGYSTNFAQAMEYDLLLRLIEDGGLAGLAHLAEPLLIGHAAPQEENPQQSQALTRHLGKRGYRAQVGSTQPGVYQINYAHAERPLVSIILRSEDNLEQLQPCLVSVLQRTRYQRYEVVIGDNHSQSPELADWLASLEQKGERIRVLRSPRRLSASALYNAASQEARGEYLVLLAADAEVVNADWLESLLNQAQRPEIGVVGARLLDARGATTSAGLVLGLNEHLGAAFAGEPKGASGYLNGLLAEQNYSAVSGACLMIRKEVYNAVGGLDEEHFAEAFGDVDLCLKVADAGLLTVWTPQVQILHPGTLADDPQAAAALRDKWAARFAHDVAYNQNLSLCGKGFTPGVPASVDWAQLLA</sequence>
<dbReference type="InterPro" id="IPR001173">
    <property type="entry name" value="Glyco_trans_2-like"/>
</dbReference>
<dbReference type="AlphaFoldDB" id="A0A0D5Y3K0"/>
<evidence type="ECO:0000313" key="3">
    <source>
        <dbReference type="EMBL" id="AKA25928.1"/>
    </source>
</evidence>
<dbReference type="KEGG" id="pcz:PCL1606_44810"/>